<dbReference type="Pfam" id="PF01584">
    <property type="entry name" value="CheW"/>
    <property type="match status" value="1"/>
</dbReference>
<name>A0A327KAQ4_9BRAD</name>
<dbReference type="EMBL" id="NPEU01000241">
    <property type="protein sequence ID" value="RAI35869.1"/>
    <property type="molecule type" value="Genomic_DNA"/>
</dbReference>
<accession>A0A327KAQ4</accession>
<sequence length="175" mass="18686">MTQTSAGDTFYVTIGIGREIFAVPVSMVLEILPTQQVFRIPDAPAHLDGLIDVRGRAVAVIDLRTRLGLPRIASDEQTRIVVLDVPLPGRTLAIGLTADRVFEVAALDEGRLEPPPDIGTAWSHDHILGVGRHRGGFVAVLDIVRLFTSDPAVLTAQRAMPAARDDGSAPAVRAA</sequence>
<dbReference type="SUPFAM" id="SSF50341">
    <property type="entry name" value="CheW-like"/>
    <property type="match status" value="1"/>
</dbReference>
<dbReference type="PROSITE" id="PS50851">
    <property type="entry name" value="CHEW"/>
    <property type="match status" value="1"/>
</dbReference>
<dbReference type="OrthoDB" id="3291462at2"/>
<dbReference type="GO" id="GO:0006935">
    <property type="term" value="P:chemotaxis"/>
    <property type="evidence" value="ECO:0007669"/>
    <property type="project" value="InterPro"/>
</dbReference>
<comment type="caution">
    <text evidence="2">The sequence shown here is derived from an EMBL/GenBank/DDBJ whole genome shotgun (WGS) entry which is preliminary data.</text>
</comment>
<dbReference type="Gene3D" id="2.40.50.180">
    <property type="entry name" value="CheA-289, Domain 4"/>
    <property type="match status" value="1"/>
</dbReference>
<proteinExistence type="predicted"/>
<evidence type="ECO:0000313" key="3">
    <source>
        <dbReference type="Proteomes" id="UP000248863"/>
    </source>
</evidence>
<dbReference type="InterPro" id="IPR036061">
    <property type="entry name" value="CheW-like_dom_sf"/>
</dbReference>
<dbReference type="Proteomes" id="UP000248863">
    <property type="component" value="Unassembled WGS sequence"/>
</dbReference>
<keyword evidence="3" id="KW-1185">Reference proteome</keyword>
<dbReference type="InterPro" id="IPR002545">
    <property type="entry name" value="CheW-lke_dom"/>
</dbReference>
<reference evidence="2 3" key="1">
    <citation type="submission" date="2017-07" db="EMBL/GenBank/DDBJ databases">
        <title>Draft Genome Sequences of Select Purple Nonsulfur Bacteria.</title>
        <authorList>
            <person name="Lasarre B."/>
            <person name="Mckinlay J.B."/>
        </authorList>
    </citation>
    <scope>NUCLEOTIDE SEQUENCE [LARGE SCALE GENOMIC DNA]</scope>
    <source>
        <strain evidence="2 3">DSM 11907</strain>
    </source>
</reference>
<dbReference type="RefSeq" id="WP_111358599.1">
    <property type="nucleotide sequence ID" value="NZ_NHSK01000051.1"/>
</dbReference>
<dbReference type="PANTHER" id="PTHR22617:SF23">
    <property type="entry name" value="CHEMOTAXIS PROTEIN CHEW"/>
    <property type="match status" value="1"/>
</dbReference>
<dbReference type="PANTHER" id="PTHR22617">
    <property type="entry name" value="CHEMOTAXIS SENSOR HISTIDINE KINASE-RELATED"/>
    <property type="match status" value="1"/>
</dbReference>
<dbReference type="Gene3D" id="2.30.30.40">
    <property type="entry name" value="SH3 Domains"/>
    <property type="match status" value="1"/>
</dbReference>
<evidence type="ECO:0000313" key="2">
    <source>
        <dbReference type="EMBL" id="RAI35869.1"/>
    </source>
</evidence>
<protein>
    <submittedName>
        <fullName evidence="2">Chemotaxis protein CheW</fullName>
    </submittedName>
</protein>
<dbReference type="GO" id="GO:0005829">
    <property type="term" value="C:cytosol"/>
    <property type="evidence" value="ECO:0007669"/>
    <property type="project" value="TreeGrafter"/>
</dbReference>
<dbReference type="AlphaFoldDB" id="A0A327KAQ4"/>
<dbReference type="InterPro" id="IPR039315">
    <property type="entry name" value="CheW"/>
</dbReference>
<dbReference type="SMART" id="SM00260">
    <property type="entry name" value="CheW"/>
    <property type="match status" value="1"/>
</dbReference>
<gene>
    <name evidence="2" type="ORF">CH338_18475</name>
</gene>
<dbReference type="GO" id="GO:0007165">
    <property type="term" value="P:signal transduction"/>
    <property type="evidence" value="ECO:0007669"/>
    <property type="project" value="InterPro"/>
</dbReference>
<feature type="domain" description="CheW-like" evidence="1">
    <location>
        <begin position="8"/>
        <end position="152"/>
    </location>
</feature>
<organism evidence="2 3">
    <name type="scientific">Rhodoplanes elegans</name>
    <dbReference type="NCBI Taxonomy" id="29408"/>
    <lineage>
        <taxon>Bacteria</taxon>
        <taxon>Pseudomonadati</taxon>
        <taxon>Pseudomonadota</taxon>
        <taxon>Alphaproteobacteria</taxon>
        <taxon>Hyphomicrobiales</taxon>
        <taxon>Nitrobacteraceae</taxon>
        <taxon>Rhodoplanes</taxon>
    </lineage>
</organism>
<evidence type="ECO:0000259" key="1">
    <source>
        <dbReference type="PROSITE" id="PS50851"/>
    </source>
</evidence>